<dbReference type="EMBL" id="JTDV01000003">
    <property type="protein sequence ID" value="KJD33500.1"/>
    <property type="molecule type" value="Genomic_DNA"/>
</dbReference>
<keyword evidence="2" id="KW-0732">Signal</keyword>
<dbReference type="STRING" id="1382798.PK35_06530"/>
<dbReference type="AlphaFoldDB" id="A0A0D7W2Z8"/>
<sequence length="261" mass="28596">MKYLKLIALTSLFTAFFGCSTNDQENANNLNGFSSPDNCPQLPVGPTSAYWEYGKGNPIPLSQQPVLQNPQATFSYAHGNTALPPFTLTPPQGYTAVDYANPNTNPFGVNIIRNDGAAVWRYVPISTYSANFTSTNILDIEVNNVTNAFGFNGNYNILCESEPKVFSENGVVRVFRSRMIEFNNTRALVVVAAVYLESLFTASVSHVVAAGPSEEYDNLVMNIFLPLHFQLYPKGGSPLSDRDNDGTPDIFDSAPDDPNKQ</sequence>
<proteinExistence type="predicted"/>
<dbReference type="Proteomes" id="UP000032361">
    <property type="component" value="Unassembled WGS sequence"/>
</dbReference>
<keyword evidence="4" id="KW-1185">Reference proteome</keyword>
<comment type="caution">
    <text evidence="3">The sequence shown here is derived from an EMBL/GenBank/DDBJ whole genome shotgun (WGS) entry which is preliminary data.</text>
</comment>
<reference evidence="3 4" key="1">
    <citation type="journal article" date="2015" name="Antonie Van Leeuwenhoek">
        <title>Tamlana nanhaiensis sp. nov., isolated from surface seawater collected from the South China Sea.</title>
        <authorList>
            <person name="Liu X."/>
            <person name="Lai Q."/>
            <person name="Du Y."/>
            <person name="Li G."/>
            <person name="Sun F."/>
            <person name="Shao Z."/>
        </authorList>
    </citation>
    <scope>NUCLEOTIDE SEQUENCE [LARGE SCALE GENOMIC DNA]</scope>
    <source>
        <strain evidence="3 4">FHC16</strain>
    </source>
</reference>
<feature type="region of interest" description="Disordered" evidence="1">
    <location>
        <begin position="238"/>
        <end position="261"/>
    </location>
</feature>
<name>A0A0D7W2Z8_9FLAO</name>
<dbReference type="OrthoDB" id="1427071at2"/>
<dbReference type="PROSITE" id="PS51257">
    <property type="entry name" value="PROKAR_LIPOPROTEIN"/>
    <property type="match status" value="1"/>
</dbReference>
<dbReference type="RefSeq" id="WP_044625891.1">
    <property type="nucleotide sequence ID" value="NZ_JTDV01000003.1"/>
</dbReference>
<accession>A0A0D7W2Z8</accession>
<evidence type="ECO:0000256" key="1">
    <source>
        <dbReference type="SAM" id="MobiDB-lite"/>
    </source>
</evidence>
<dbReference type="PATRIC" id="fig|1382798.3.peg.2623"/>
<organism evidence="3 4">
    <name type="scientific">Neotamlana nanhaiensis</name>
    <dbReference type="NCBI Taxonomy" id="1382798"/>
    <lineage>
        <taxon>Bacteria</taxon>
        <taxon>Pseudomonadati</taxon>
        <taxon>Bacteroidota</taxon>
        <taxon>Flavobacteriia</taxon>
        <taxon>Flavobacteriales</taxon>
        <taxon>Flavobacteriaceae</taxon>
        <taxon>Neotamlana</taxon>
    </lineage>
</organism>
<protein>
    <recommendedName>
        <fullName evidence="5">Lipoprotein</fullName>
    </recommendedName>
</protein>
<evidence type="ECO:0008006" key="5">
    <source>
        <dbReference type="Google" id="ProtNLM"/>
    </source>
</evidence>
<feature type="signal peptide" evidence="2">
    <location>
        <begin position="1"/>
        <end position="20"/>
    </location>
</feature>
<gene>
    <name evidence="3" type="ORF">PK35_06530</name>
</gene>
<evidence type="ECO:0000256" key="2">
    <source>
        <dbReference type="SAM" id="SignalP"/>
    </source>
</evidence>
<evidence type="ECO:0000313" key="4">
    <source>
        <dbReference type="Proteomes" id="UP000032361"/>
    </source>
</evidence>
<feature type="chain" id="PRO_5002325638" description="Lipoprotein" evidence="2">
    <location>
        <begin position="21"/>
        <end position="261"/>
    </location>
</feature>
<evidence type="ECO:0000313" key="3">
    <source>
        <dbReference type="EMBL" id="KJD33500.1"/>
    </source>
</evidence>